<comment type="pathway">
    <text evidence="1">Bacterial outer membrane biogenesis; LPS O-antigen biosynthesis.</text>
</comment>
<dbReference type="Gene3D" id="3.40.50.720">
    <property type="entry name" value="NAD(P)-binding Rossmann-like Domain"/>
    <property type="match status" value="1"/>
</dbReference>
<feature type="domain" description="NAD-dependent epimerase/dehydratase" evidence="3">
    <location>
        <begin position="3"/>
        <end position="222"/>
    </location>
</feature>
<protein>
    <submittedName>
        <fullName evidence="4">UDP-glucose 4-epimerase family protein</fullName>
    </submittedName>
</protein>
<dbReference type="InterPro" id="IPR036291">
    <property type="entry name" value="NAD(P)-bd_dom_sf"/>
</dbReference>
<organism evidence="4 5">
    <name type="scientific">Vibrio bivalvicida</name>
    <dbReference type="NCBI Taxonomy" id="1276888"/>
    <lineage>
        <taxon>Bacteria</taxon>
        <taxon>Pseudomonadati</taxon>
        <taxon>Pseudomonadota</taxon>
        <taxon>Gammaproteobacteria</taxon>
        <taxon>Vibrionales</taxon>
        <taxon>Vibrionaceae</taxon>
        <taxon>Vibrio</taxon>
        <taxon>Vibrio oreintalis group</taxon>
    </lineage>
</organism>
<dbReference type="Pfam" id="PF01370">
    <property type="entry name" value="Epimerase"/>
    <property type="match status" value="1"/>
</dbReference>
<dbReference type="RefSeq" id="WP_371718464.1">
    <property type="nucleotide sequence ID" value="NZ_JBGOOF010000010.1"/>
</dbReference>
<reference evidence="4 5" key="1">
    <citation type="submission" date="2024-06" db="EMBL/GenBank/DDBJ databases">
        <authorList>
            <person name="Steensen K."/>
            <person name="Seneca J."/>
            <person name="Bartlau N."/>
            <person name="Yu A.X."/>
            <person name="Polz M.F."/>
        </authorList>
    </citation>
    <scope>NUCLEOTIDE SEQUENCE [LARGE SCALE GENOMIC DNA]</scope>
    <source>
        <strain evidence="4 5">1F146</strain>
    </source>
</reference>
<dbReference type="CDD" id="cd05232">
    <property type="entry name" value="UDP_G4E_4_SDR_e"/>
    <property type="match status" value="1"/>
</dbReference>
<comment type="caution">
    <text evidence="4">The sequence shown here is derived from an EMBL/GenBank/DDBJ whole genome shotgun (WGS) entry which is preliminary data.</text>
</comment>
<proteinExistence type="inferred from homology"/>
<dbReference type="SUPFAM" id="SSF51735">
    <property type="entry name" value="NAD(P)-binding Rossmann-fold domains"/>
    <property type="match status" value="1"/>
</dbReference>
<name>A0ABV4MGH2_9VIBR</name>
<comment type="similarity">
    <text evidence="2">Belongs to the NAD(P)-dependent epimerase/dehydratase family.</text>
</comment>
<evidence type="ECO:0000259" key="3">
    <source>
        <dbReference type="Pfam" id="PF01370"/>
    </source>
</evidence>
<dbReference type="Proteomes" id="UP001569151">
    <property type="component" value="Unassembled WGS sequence"/>
</dbReference>
<keyword evidence="5" id="KW-1185">Reference proteome</keyword>
<evidence type="ECO:0000313" key="5">
    <source>
        <dbReference type="Proteomes" id="UP001569151"/>
    </source>
</evidence>
<accession>A0ABV4MGH2</accession>
<evidence type="ECO:0000256" key="1">
    <source>
        <dbReference type="ARBA" id="ARBA00005125"/>
    </source>
</evidence>
<dbReference type="PANTHER" id="PTHR43000">
    <property type="entry name" value="DTDP-D-GLUCOSE 4,6-DEHYDRATASE-RELATED"/>
    <property type="match status" value="1"/>
</dbReference>
<dbReference type="EMBL" id="JBGOOS010000008">
    <property type="protein sequence ID" value="MEZ8208623.1"/>
    <property type="molecule type" value="Genomic_DNA"/>
</dbReference>
<sequence length="318" mass="34997">MKVVITGATGFIGKYLLQSLPDKYLPVILGRSKPAGFQGKYYKYDLHDEVIPTSAFVNAEVVIHTAARVHVMNDSSEFKYSLYKEANVDSTIRLAEHAFKNGVKRFIFISSIKVNGESTLPNKPFSVSSTRLPQDDYGRSKSEAEVELLKLADSTGLEVVIIRPTLVYGPGVKANFAAMLKLVKKGVPLPFGGIKHNKRSFVSVRNLVDLISTCIDHPNAVNQVFLVSDGKDLSTSEMVRLMGISTGKQGWQVPVPVWCFTLAGKIFGKSDIVNRLVGSLHVDISETINRLNWTPPQSIEEGFLEVAESISKKNKVIG</sequence>
<evidence type="ECO:0000313" key="4">
    <source>
        <dbReference type="EMBL" id="MEZ8208623.1"/>
    </source>
</evidence>
<dbReference type="InterPro" id="IPR001509">
    <property type="entry name" value="Epimerase_deHydtase"/>
</dbReference>
<gene>
    <name evidence="4" type="ORF">ACED39_07525</name>
</gene>
<evidence type="ECO:0000256" key="2">
    <source>
        <dbReference type="ARBA" id="ARBA00007637"/>
    </source>
</evidence>